<keyword evidence="4" id="KW-1185">Reference proteome</keyword>
<dbReference type="SUPFAM" id="SSF56801">
    <property type="entry name" value="Acetyl-CoA synthetase-like"/>
    <property type="match status" value="1"/>
</dbReference>
<dbReference type="GO" id="GO:0047474">
    <property type="term" value="F:long-chain fatty acid--protein ligase activity"/>
    <property type="evidence" value="ECO:0007669"/>
    <property type="project" value="InterPro"/>
</dbReference>
<evidence type="ECO:0000313" key="2">
    <source>
        <dbReference type="EMBL" id="PJZ70471.1"/>
    </source>
</evidence>
<accession>A0A2M9ZQE5</accession>
<feature type="domain" description="Acyl-protein synthetase LuxE" evidence="1">
    <location>
        <begin position="314"/>
        <end position="501"/>
    </location>
</feature>
<evidence type="ECO:0000313" key="3">
    <source>
        <dbReference type="EMBL" id="PJZ74307.1"/>
    </source>
</evidence>
<protein>
    <recommendedName>
        <fullName evidence="1">Acyl-protein synthetase LuxE domain-containing protein</fullName>
    </recommendedName>
</protein>
<dbReference type="EMBL" id="NPDZ01000002">
    <property type="protein sequence ID" value="PJZ74307.1"/>
    <property type="molecule type" value="Genomic_DNA"/>
</dbReference>
<evidence type="ECO:0000259" key="1">
    <source>
        <dbReference type="Pfam" id="PF04443"/>
    </source>
</evidence>
<evidence type="ECO:0000313" key="4">
    <source>
        <dbReference type="Proteomes" id="UP000231962"/>
    </source>
</evidence>
<evidence type="ECO:0000313" key="5">
    <source>
        <dbReference type="Proteomes" id="UP000231990"/>
    </source>
</evidence>
<reference evidence="4 5" key="1">
    <citation type="submission" date="2017-07" db="EMBL/GenBank/DDBJ databases">
        <title>Leptospira spp. isolated from tropical soils.</title>
        <authorList>
            <person name="Thibeaux R."/>
            <person name="Iraola G."/>
            <person name="Ferres I."/>
            <person name="Bierque E."/>
            <person name="Girault D."/>
            <person name="Soupe-Gilbert M.-E."/>
            <person name="Picardeau M."/>
            <person name="Goarant C."/>
        </authorList>
    </citation>
    <scope>NUCLEOTIDE SEQUENCE [LARGE SCALE GENOMIC DNA]</scope>
    <source>
        <strain evidence="3 5">FH1-B-B1</strain>
        <strain evidence="2 4">FH1-B-C1</strain>
    </source>
</reference>
<comment type="caution">
    <text evidence="3">The sequence shown here is derived from an EMBL/GenBank/DDBJ whole genome shotgun (WGS) entry which is preliminary data.</text>
</comment>
<dbReference type="Pfam" id="PF04443">
    <property type="entry name" value="LuxE"/>
    <property type="match status" value="1"/>
</dbReference>
<sequence>MRLYEGNRLTEIRGSKFIESETDPVDFDKIDSQKLDNDLLGLYEELKNLTLAWSSGQVIEEAHVKSLKEKAAKINHRRYFCRIPAYRKVCERAGIAADEITLEQIKSELMIPDEIFKSYPSRLLDSKDFIGMTEWISNISTFELGSERNSYDSISDIDEWLEKLSQAGIVLVFSSGTSGNMSFVPRDLTTWEIFLSLPLLNVLHTLRDRKLIPKWKYILLLAIAKILGADSFSKALRKFAFRGKHGFFLNFSGGNQGIQLVGQEIAKLCDEAYFLYEKKMSPSAVRSIIRGPKDESEKKLVAEFLRTTVTEKNLNYDRILQFLKRSIQIGKGISLFGTPYLLLEFCNILESKGESLKLTSDSMITYGGGWKNFDGERIPREKLVGLLTKTFGVPSNKITEGYSMTEMQCVMSLCTQGHYHVPPYLEPVILDPDLNPMEGSDLCGTFGVIDPFAFSYPGFLITGDNVRLIDGNCTCGLTGKFISEIERSPGKEVKGCGGIMAKVNA</sequence>
<name>A0A2M9ZQE5_9LEPT</name>
<dbReference type="AlphaFoldDB" id="A0A2M9ZQE5"/>
<dbReference type="RefSeq" id="WP_100713040.1">
    <property type="nucleotide sequence ID" value="NZ_NPDY01000003.1"/>
</dbReference>
<dbReference type="Proteomes" id="UP000231990">
    <property type="component" value="Unassembled WGS sequence"/>
</dbReference>
<dbReference type="GO" id="GO:0008218">
    <property type="term" value="P:bioluminescence"/>
    <property type="evidence" value="ECO:0007669"/>
    <property type="project" value="InterPro"/>
</dbReference>
<organism evidence="3 5">
    <name type="scientific">Leptospira perolatii</name>
    <dbReference type="NCBI Taxonomy" id="2023191"/>
    <lineage>
        <taxon>Bacteria</taxon>
        <taxon>Pseudomonadati</taxon>
        <taxon>Spirochaetota</taxon>
        <taxon>Spirochaetia</taxon>
        <taxon>Leptospirales</taxon>
        <taxon>Leptospiraceae</taxon>
        <taxon>Leptospira</taxon>
    </lineage>
</organism>
<proteinExistence type="predicted"/>
<dbReference type="EMBL" id="NPDY01000003">
    <property type="protein sequence ID" value="PJZ70471.1"/>
    <property type="molecule type" value="Genomic_DNA"/>
</dbReference>
<dbReference type="Proteomes" id="UP000231962">
    <property type="component" value="Unassembled WGS sequence"/>
</dbReference>
<dbReference type="InterPro" id="IPR042099">
    <property type="entry name" value="ANL_N_sf"/>
</dbReference>
<dbReference type="InterPro" id="IPR007534">
    <property type="entry name" value="LuxE"/>
</dbReference>
<dbReference type="OrthoDB" id="182577at2"/>
<gene>
    <name evidence="2" type="ORF">CH360_05625</name>
    <name evidence="3" type="ORF">CH373_05205</name>
</gene>
<dbReference type="Gene3D" id="3.40.50.12780">
    <property type="entry name" value="N-terminal domain of ligase-like"/>
    <property type="match status" value="1"/>
</dbReference>